<dbReference type="InterPro" id="IPR011658">
    <property type="entry name" value="PA14_dom"/>
</dbReference>
<evidence type="ECO:0000313" key="2">
    <source>
        <dbReference type="EMBL" id="MBA4707921.1"/>
    </source>
</evidence>
<dbReference type="InterPro" id="IPR019960">
    <property type="entry name" value="T1SS_VCA0849"/>
</dbReference>
<sequence>AVDTAAPGTPTVVIATDANNDGFINKAEQGSATTDTVNIGLPADAKAGDTLNVTINGTAQPGHVLTAAEITAGQVVLTPTAPAEGGTLTVAATITDVAGNTSASASDSAVRDTTAPSAPTVVIATDANNDGFINKAEQGSATTDTVNIGLPADAKAGDTLNVTINGTAQPGHVLTAAEITAGQVVLTPAAPAEGGTLTVAATITDVAGNTSASASDSAVRDTTAPSAPTVVIATDANNDGYINKAEQGSATTDTVNIGLPADAKAGDTLNVTLNGVAQPGHVLTAAEITAGQVVLTPTAPAEGGTLTVAATITDPAGNTSAQGSDSAKLDTTAPSAPTVVIATDANNDGFINKAEQGSATTDTVNIGLPSDAKAGDTLNVTLNGVAQPGHVLTAAEITAGQVVLTPAAPAEGGTLTVAATITDVAGNTSAQGSDSAVRDTSAPTIVIATTLAGDNIVNAAEHNQPLTISGSTTGVEDGQKVDVVLNGTHYSATVTNNSWTLDVPATDVAKLANGQSYTITADVSDKAGNPAPEASHGLAVDTAAPGTPTVVIATDANNDGFINKAEQGSATTDTVNIGLPSDAKAGDTLNVTLNGVAQPGHVLTAAEITAGQVVLTPTAPAEGGTLTVAATITDVAGNTSASASDSAVRDTTAPSAPTVVIATDANNDGYINKAEQGSATTDTVNIGLPADAKAGDTLNVTLNGVAQPGHVLTAAEITAGQVVLTPAAPAEGGTLTVAATITDVAGNTSAQGSDSAKLDTTAPSAPTVVIATDANNDGFINKAEQGSATTDTVNIGLPSDAKAGDTLNVTLNGVAQPGHVLTAAEITAGQVVLTPAAPAEGGTLTVAATITDVAGNTSAQGSDSAVRDTTAPSAPTVVIATDANNDGFINKAEQGSATTDTVNIGLPADAKAGDTLNVTINGVAQAGHVLTAAEITAGQVVLTPTAPVEGGTLTVAATITDVAGNTSASASDSAVRDTTAPSAPTVVIATDANNDGFINKAEQGSATTDTVNIGLPSDAKAGDTLNVTINGTAQPGHVLTAAEITAGQVVITPTAPVEGGTLTVAATITDVAGNTSAQGSDSAVRDTSAPTIVIATTLAGDNIVNAAEHNQPLTISGSTTGVEDGQKVDVVLNGTHYSATVTNNSWTLDVPATDVAKLANGQSYTITADVSDKAGNPAPEASHGLAVDTAAPGTPTVVIATDANNDGFINKAEQGSATTDTVNIGLPSDAKAGDTLNVTLNGVAQPGHVLTAAEISAGQVVLTPTAPAEGGTLTVAATITDVAGNTSAQGSDSAKLDTTAPSAPTVVIATDANNDGYINKAEQGSATTDTVNIGLPADAKAGDTLNVTINGVAQAGHVLTAAEITAGQVVLTPSAPAEGGTLTVAATITDVAGNTSAQGSDSAKLDTTASIAISSDGSGSDHVYNKTESAAAVVSGTTTGVDAGQTVTVTFTDSANHVVTATATVAANGSWTVPASSLSGLLDGPVTVKASVSDVAGNPASASVSEVKDTTATIAISSDGSGSDGVFNKTESAAAVVSGTTTGVEAGQTVTVTFTDSANHVVTTTATVAANGSWTVPASSLSGLVDGAVTVKATVSDVAGNTATASNTDSKDTVATIAISSDGSGSDHVYNSTESSAVVVSGSTGSVEAGQTVTVTFTDSQGHTASSTATVDSNGNWTANPANLSGLTDGSVSVSASVSDKAGNTANASAAEGKTATLPDAPVVSFLSNGLTSQYYNVNDSKISSPPSGSTSLSVVQADLQTLKAAATFIATNLNYGDVGGVWHGTADFTNNLGATGNLSTFLGSNATNLQLNSNYTSTTQSIIQMSGAFSAAAGTYYLNVNADDGYQIMIDGQIVSSMTGIQSQNAAPASVTLAATAGNLHTIQILYWDQGGAAVFQAALSTQQLGNTTTTGVQTISLTTNNTLTATVTLDSTDQTDLSKGGAVTISSNTGTNVTLHLSGSNLVDSSGTVYTYQNGVIYLPVVEPSTGQTLTVTAMVSDVYGNVSNPGSGSYALPTTPPVSIVADANHDGYLNAAEITAAGSTISSTVQLDPALISAGGSASIVVVDAGTTTTLQVGSGGTVTGAANNVSGSYNATTGLLTLTMNAPGDGKAVNVTATQTDHYGITSSNGAAAATEDITGPSAPTVVIATDVNNDGYINKAEQGSATTDTVNIGLPSNAKAGDTLNVTINGVVQSGHVLTAAEITAGKVVLTPAAPADGSTLTVTASVSDPAGNTSASASDSAKIDLTAPTIAIATTLSGDDVINAAEHNQSLLVSGSTVGVEDGQKVDVVLNNIHYSATVSGNSWSVTVPATDVVKLADGSVTVTANVSDAAGNAATPATHGLTVDTSLPTINLVSNITTTQLFNTTWEATNQTTSSTTAEGWTLVTSNDVAPGGINGFEIWTSSDTMTTASGSTITPTSSTGTGNTHWIELNNSTTNIIQTLGITRTVATVAGAEYQLSMDFAGRPGYSTDINKIGIYVDGKLVAEYSATSGSTLDWRNISFDFTGTGGNQVITILTDTPASAVDSSGRGAMVDNIVLTQGGFQASDAAITTIALSSLMTASHPVAVSTETLTLNISGLTSAEGTPSLVLHGTTYTPDASGNLTVTGLSLSDLQSGSLQLSGSYHGQVSFNATVTAIESNGNTATSSTVPVSFLVGAGNEVHGTAGTDYLYAGTGATLLHGGAGNDTMTSGSTGVDTFKWVLGDQGTVATPAVDTIINFKTAAVASGGDKLDLRDLLVGESHSGTDVGNLSNYLHFTTSTSNGVTSTVIHVSETGNLASHETQQIVLQNVDLTHSGTTLLSDTQILQNLLGNGKLITD</sequence>
<feature type="non-terminal residue" evidence="2">
    <location>
        <position position="1"/>
    </location>
</feature>
<dbReference type="Pfam" id="PF19077">
    <property type="entry name" value="Big_13"/>
    <property type="match status" value="1"/>
</dbReference>
<dbReference type="EMBL" id="JACERN010000022">
    <property type="protein sequence ID" value="MBA4707921.1"/>
    <property type="molecule type" value="Genomic_DNA"/>
</dbReference>
<dbReference type="NCBIfam" id="NF012196">
    <property type="entry name" value="Ig_like_ice"/>
    <property type="match status" value="2"/>
</dbReference>
<dbReference type="NCBIfam" id="NF033510">
    <property type="entry name" value="Ca_tandemer"/>
    <property type="match status" value="6"/>
</dbReference>
<proteinExistence type="predicted"/>
<evidence type="ECO:0000259" key="1">
    <source>
        <dbReference type="PROSITE" id="PS51820"/>
    </source>
</evidence>
<feature type="domain" description="PA14" evidence="1">
    <location>
        <begin position="1773"/>
        <end position="1918"/>
    </location>
</feature>
<dbReference type="InterPro" id="IPR037524">
    <property type="entry name" value="PA14/GLEYA"/>
</dbReference>
<dbReference type="Pfam" id="PF07691">
    <property type="entry name" value="PA14"/>
    <property type="match status" value="1"/>
</dbReference>
<dbReference type="Gene3D" id="2.60.40.10">
    <property type="entry name" value="Immunoglobulins"/>
    <property type="match status" value="18"/>
</dbReference>
<accession>A0A838YB78</accession>
<dbReference type="SUPFAM" id="SSF51120">
    <property type="entry name" value="beta-Roll"/>
    <property type="match status" value="1"/>
</dbReference>
<dbReference type="RefSeq" id="WP_181835162.1">
    <property type="nucleotide sequence ID" value="NZ_JACERN010000022.1"/>
</dbReference>
<comment type="caution">
    <text evidence="2">The sequence shown here is derived from an EMBL/GenBank/DDBJ whole genome shotgun (WGS) entry which is preliminary data.</text>
</comment>
<dbReference type="InterPro" id="IPR011049">
    <property type="entry name" value="Serralysin-like_metalloprot_C"/>
</dbReference>
<keyword evidence="3" id="KW-1185">Reference proteome</keyword>
<organism evidence="2 3">
    <name type="scientific">Aquitalea aquatica</name>
    <dbReference type="NCBI Taxonomy" id="3044273"/>
    <lineage>
        <taxon>Bacteria</taxon>
        <taxon>Pseudomonadati</taxon>
        <taxon>Pseudomonadota</taxon>
        <taxon>Betaproteobacteria</taxon>
        <taxon>Neisseriales</taxon>
        <taxon>Chromobacteriaceae</taxon>
        <taxon>Aquitalea</taxon>
    </lineage>
</organism>
<dbReference type="Proteomes" id="UP000545606">
    <property type="component" value="Unassembled WGS sequence"/>
</dbReference>
<dbReference type="InterPro" id="IPR049826">
    <property type="entry name" value="Ig-like_ice"/>
</dbReference>
<gene>
    <name evidence="2" type="ORF">H2Z84_05940</name>
</gene>
<reference evidence="2 3" key="1">
    <citation type="submission" date="2020-07" db="EMBL/GenBank/DDBJ databases">
        <title>Draft genome sequence of violacein-producing bacteria and related species.</title>
        <authorList>
            <person name="Wilson H.S."/>
            <person name="De Leon M.E."/>
        </authorList>
    </citation>
    <scope>NUCLEOTIDE SEQUENCE [LARGE SCALE GENOMIC DNA]</scope>
    <source>
        <strain evidence="2 3">HSC-21Su07</strain>
    </source>
</reference>
<dbReference type="NCBIfam" id="TIGR03661">
    <property type="entry name" value="T1SS_VCA0849"/>
    <property type="match status" value="1"/>
</dbReference>
<dbReference type="PROSITE" id="PS51820">
    <property type="entry name" value="PA14"/>
    <property type="match status" value="1"/>
</dbReference>
<dbReference type="PROSITE" id="PS00018">
    <property type="entry name" value="EF_HAND_1"/>
    <property type="match status" value="1"/>
</dbReference>
<evidence type="ECO:0000313" key="3">
    <source>
        <dbReference type="Proteomes" id="UP000545606"/>
    </source>
</evidence>
<dbReference type="SUPFAM" id="SSF56988">
    <property type="entry name" value="Anthrax protective antigen"/>
    <property type="match status" value="1"/>
</dbReference>
<dbReference type="InterPro" id="IPR018247">
    <property type="entry name" value="EF_Hand_1_Ca_BS"/>
</dbReference>
<name>A0A838YB78_9NEIS</name>
<protein>
    <submittedName>
        <fullName evidence="2">Ig-like domain-containing protein</fullName>
    </submittedName>
</protein>
<dbReference type="InterPro" id="IPR044016">
    <property type="entry name" value="Big_13"/>
</dbReference>
<dbReference type="InterPro" id="IPR013783">
    <property type="entry name" value="Ig-like_fold"/>
</dbReference>